<feature type="domain" description="AAA+ ATPase" evidence="3">
    <location>
        <begin position="306"/>
        <end position="417"/>
    </location>
</feature>
<evidence type="ECO:0000313" key="5">
    <source>
        <dbReference type="WBParaSite" id="TMUE_2000009159.1"/>
    </source>
</evidence>
<dbReference type="AlphaFoldDB" id="A0A5S6QPS5"/>
<dbReference type="PANTHER" id="PTHR23077">
    <property type="entry name" value="AAA-FAMILY ATPASE"/>
    <property type="match status" value="1"/>
</dbReference>
<dbReference type="GO" id="GO:0016887">
    <property type="term" value="F:ATP hydrolysis activity"/>
    <property type="evidence" value="ECO:0007669"/>
    <property type="project" value="InterPro"/>
</dbReference>
<dbReference type="GO" id="GO:0005524">
    <property type="term" value="F:ATP binding"/>
    <property type="evidence" value="ECO:0007669"/>
    <property type="project" value="InterPro"/>
</dbReference>
<dbReference type="InterPro" id="IPR050168">
    <property type="entry name" value="AAA_ATPase_domain"/>
</dbReference>
<dbReference type="InterPro" id="IPR027417">
    <property type="entry name" value="P-loop_NTPase"/>
</dbReference>
<dbReference type="SUPFAM" id="SSF52540">
    <property type="entry name" value="P-loop containing nucleoside triphosphate hydrolases"/>
    <property type="match status" value="2"/>
</dbReference>
<keyword evidence="1" id="KW-0547">Nucleotide-binding</keyword>
<dbReference type="Gene3D" id="1.10.8.60">
    <property type="match status" value="1"/>
</dbReference>
<proteinExistence type="predicted"/>
<evidence type="ECO:0000256" key="2">
    <source>
        <dbReference type="ARBA" id="ARBA00022840"/>
    </source>
</evidence>
<name>A0A5S6QPS5_TRIMR</name>
<organism evidence="4 5">
    <name type="scientific">Trichuris muris</name>
    <name type="common">Mouse whipworm</name>
    <dbReference type="NCBI Taxonomy" id="70415"/>
    <lineage>
        <taxon>Eukaryota</taxon>
        <taxon>Metazoa</taxon>
        <taxon>Ecdysozoa</taxon>
        <taxon>Nematoda</taxon>
        <taxon>Enoplea</taxon>
        <taxon>Dorylaimia</taxon>
        <taxon>Trichinellida</taxon>
        <taxon>Trichuridae</taxon>
        <taxon>Trichuris</taxon>
    </lineage>
</organism>
<keyword evidence="2" id="KW-0067">ATP-binding</keyword>
<dbReference type="SMART" id="SM00382">
    <property type="entry name" value="AAA"/>
    <property type="match status" value="1"/>
</dbReference>
<evidence type="ECO:0000313" key="4">
    <source>
        <dbReference type="Proteomes" id="UP000046395"/>
    </source>
</evidence>
<dbReference type="WBParaSite" id="TMUE_2000009159.1">
    <property type="protein sequence ID" value="TMUE_2000009159.1"/>
    <property type="gene ID" value="WBGene00286257"/>
</dbReference>
<evidence type="ECO:0000256" key="1">
    <source>
        <dbReference type="ARBA" id="ARBA00022741"/>
    </source>
</evidence>
<dbReference type="Gene3D" id="3.40.50.300">
    <property type="entry name" value="P-loop containing nucleotide triphosphate hydrolases"/>
    <property type="match status" value="2"/>
</dbReference>
<dbReference type="STRING" id="70415.A0A5S6QPS5"/>
<evidence type="ECO:0000259" key="3">
    <source>
        <dbReference type="SMART" id="SM00382"/>
    </source>
</evidence>
<dbReference type="InterPro" id="IPR003959">
    <property type="entry name" value="ATPase_AAA_core"/>
</dbReference>
<protein>
    <submittedName>
        <fullName evidence="5">AAA domain-containing protein</fullName>
    </submittedName>
</protein>
<accession>A0A5S6QPS5</accession>
<dbReference type="Pfam" id="PF00004">
    <property type="entry name" value="AAA"/>
    <property type="match status" value="1"/>
</dbReference>
<dbReference type="InterPro" id="IPR003593">
    <property type="entry name" value="AAA+_ATPase"/>
</dbReference>
<dbReference type="Proteomes" id="UP000046395">
    <property type="component" value="Unassembled WGS sequence"/>
</dbReference>
<dbReference type="PANTHER" id="PTHR23077:SF27">
    <property type="entry name" value="ATPASE FAMILY GENE 2 PROTEIN HOMOLOG A"/>
    <property type="match status" value="1"/>
</dbReference>
<keyword evidence="4" id="KW-1185">Reference proteome</keyword>
<reference evidence="5" key="1">
    <citation type="submission" date="2019-12" db="UniProtKB">
        <authorList>
            <consortium name="WormBaseParasite"/>
        </authorList>
    </citation>
    <scope>IDENTIFICATION</scope>
</reference>
<sequence>MASPRRSSRGTPGKGKQQTLDRCAHCGSTLLKRHIALHGQLCSESQPFDEVQWDTRGLAHGLLHQGTIYSRTKLTQQHPAEINLLDSWLKRNVVVLAPTTMQFCQLAIGDHLALLVRGSGWRAALVLPDDSLDPFELGVPEGSFLPVDVPCRLRRATVMRASELTLTTDEWKQLYDSSAFRIYCGNYLLNAVLPADAAVCIPYFGMDCHFKALIDEADAMPSLLHAMEVTECDNSKNAQLESSTCVFYAFSTKTTISVSRSNPSVPSTLRFEHLIGLGQAKDDLNRYVVFPLRLYSRGRIGVQDFQVRTVLFYGPSGCGKTTLAIATANEANASLNSLNHEHLTKLELTVQRATIFLLDDIDRMAKGSNADIISKVLSQVHVCKCPALLVATVQSRGNLPGEIRSLFDVEVEVPVPTTAERRSIVEVLAANRPSTLSGVDFDDIALMTQGCTPSDLKNLFKEALCSLQTTWYLEGNNRAMLNREVLLKAAKKLQPSAMREITLDIPAVKWSDIGGEPELKRKLQQMVEWPLKHPDAFQRLGVRPPKGILMAI</sequence>